<reference evidence="2 3" key="1">
    <citation type="submission" date="2016-07" db="EMBL/GenBank/DDBJ databases">
        <title>Genome and transcriptome analysis of iron-reducing fermentative bacteria Anoxybacter fermentans.</title>
        <authorList>
            <person name="Zeng X."/>
            <person name="Shao Z."/>
        </authorList>
    </citation>
    <scope>NUCLEOTIDE SEQUENCE [LARGE SCALE GENOMIC DNA]</scope>
    <source>
        <strain evidence="2 3">DY22613</strain>
    </source>
</reference>
<protein>
    <submittedName>
        <fullName evidence="2">SpoIID/LytB domain-containing protein</fullName>
    </submittedName>
</protein>
<dbReference type="PROSITE" id="PS51257">
    <property type="entry name" value="PROKAR_LIPOPROTEIN"/>
    <property type="match status" value="1"/>
</dbReference>
<dbReference type="OrthoDB" id="9794671at2"/>
<dbReference type="NCBIfam" id="TIGR02669">
    <property type="entry name" value="SpoIID_LytB"/>
    <property type="match status" value="1"/>
</dbReference>
<dbReference type="GO" id="GO:0030435">
    <property type="term" value="P:sporulation resulting in formation of a cellular spore"/>
    <property type="evidence" value="ECO:0007669"/>
    <property type="project" value="InterPro"/>
</dbReference>
<dbReference type="Proteomes" id="UP000267250">
    <property type="component" value="Chromosome"/>
</dbReference>
<evidence type="ECO:0000259" key="1">
    <source>
        <dbReference type="Pfam" id="PF08486"/>
    </source>
</evidence>
<dbReference type="InterPro" id="IPR013486">
    <property type="entry name" value="SpoIID/LytB"/>
</dbReference>
<name>A0A3Q9HS71_9FIRM</name>
<evidence type="ECO:0000313" key="2">
    <source>
        <dbReference type="EMBL" id="AZR74575.1"/>
    </source>
</evidence>
<keyword evidence="3" id="KW-1185">Reference proteome</keyword>
<evidence type="ECO:0000313" key="3">
    <source>
        <dbReference type="Proteomes" id="UP000267250"/>
    </source>
</evidence>
<gene>
    <name evidence="2" type="ORF">BBF96_14970</name>
</gene>
<dbReference type="EMBL" id="CP016379">
    <property type="protein sequence ID" value="AZR74575.1"/>
    <property type="molecule type" value="Genomic_DNA"/>
</dbReference>
<dbReference type="InterPro" id="IPR013693">
    <property type="entry name" value="SpoIID/LytB_N"/>
</dbReference>
<sequence>MKKKNVVFLLIFVLLGVGIVGCNRTRVKGIKEPGTMKEEPEVIVILEETGEQKKMKLEDYIAGVVAGEMKPNWPENAYAAQAIIARTFALEYMDRKNTNRISSSFEEAQAFKPENVTDIIRRAVSKTRGEVALYNGKYIRAWFHSSAAGQTTTAKAGLAFKEEEPPYITSVKSPDDLAPPDIKNWTVSFDNASIADALAQITGVQANKISDIKITKKDHTGRATKIRIVYDGGSREVDAPKFRSALDPMKLKSTLIKEIFKEGENFVFKGSGFGHGVGMSQWGAHKMAKEGKSPEEIVKYYFKDIEIKKVYN</sequence>
<dbReference type="RefSeq" id="WP_127017937.1">
    <property type="nucleotide sequence ID" value="NZ_CP016379.1"/>
</dbReference>
<proteinExistence type="predicted"/>
<feature type="domain" description="Sporulation stage II protein D amidase enhancer LytB N-terminal" evidence="1">
    <location>
        <begin position="51"/>
        <end position="134"/>
    </location>
</feature>
<accession>A0A3Q9HS71</accession>
<dbReference type="Pfam" id="PF08486">
    <property type="entry name" value="SpoIID"/>
    <property type="match status" value="1"/>
</dbReference>
<organism evidence="2 3">
    <name type="scientific">Anoxybacter fermentans</name>
    <dbReference type="NCBI Taxonomy" id="1323375"/>
    <lineage>
        <taxon>Bacteria</taxon>
        <taxon>Bacillati</taxon>
        <taxon>Bacillota</taxon>
        <taxon>Clostridia</taxon>
        <taxon>Halanaerobiales</taxon>
        <taxon>Anoxybacter</taxon>
    </lineage>
</organism>
<dbReference type="AlphaFoldDB" id="A0A3Q9HS71"/>
<dbReference type="KEGG" id="aft:BBF96_14970"/>